<sequence>MHIIAAKAVCFREAMGEPFRAYQRQVVRNAQTLAAALQSGGVHVVTGGTDNHIVTMDTVRMGRPGHEALDLLDRCGIITTRYRLVNEAPEEGQFGGLRVGVSCVTTRGFVESDMEGLAACFLDVIRDGEAAVGSVRRRAKALCDAHPVYVP</sequence>
<reference evidence="4" key="1">
    <citation type="submission" date="2019-08" db="EMBL/GenBank/DDBJ databases">
        <authorList>
            <person name="Kucharzyk K."/>
            <person name="Murdoch R.W."/>
            <person name="Higgins S."/>
            <person name="Loffler F."/>
        </authorList>
    </citation>
    <scope>NUCLEOTIDE SEQUENCE</scope>
</reference>
<organism evidence="4">
    <name type="scientific">bioreactor metagenome</name>
    <dbReference type="NCBI Taxonomy" id="1076179"/>
    <lineage>
        <taxon>unclassified sequences</taxon>
        <taxon>metagenomes</taxon>
        <taxon>ecological metagenomes</taxon>
    </lineage>
</organism>
<name>A0A645JKI3_9ZZZZ</name>
<gene>
    <name evidence="4" type="primary">glyA_45</name>
    <name evidence="4" type="ORF">SDC9_211384</name>
</gene>
<dbReference type="GO" id="GO:0030170">
    <property type="term" value="F:pyridoxal phosphate binding"/>
    <property type="evidence" value="ECO:0007669"/>
    <property type="project" value="TreeGrafter"/>
</dbReference>
<dbReference type="SUPFAM" id="SSF53383">
    <property type="entry name" value="PLP-dependent transferases"/>
    <property type="match status" value="1"/>
</dbReference>
<dbReference type="PANTHER" id="PTHR11680:SF35">
    <property type="entry name" value="SERINE HYDROXYMETHYLTRANSFERASE 1"/>
    <property type="match status" value="1"/>
</dbReference>
<dbReference type="InterPro" id="IPR039429">
    <property type="entry name" value="SHMT-like_dom"/>
</dbReference>
<dbReference type="EC" id="2.1.2.1" evidence="4"/>
<evidence type="ECO:0000256" key="1">
    <source>
        <dbReference type="ARBA" id="ARBA00001933"/>
    </source>
</evidence>
<dbReference type="GO" id="GO:0046653">
    <property type="term" value="P:tetrahydrofolate metabolic process"/>
    <property type="evidence" value="ECO:0007669"/>
    <property type="project" value="TreeGrafter"/>
</dbReference>
<dbReference type="GO" id="GO:0005829">
    <property type="term" value="C:cytosol"/>
    <property type="evidence" value="ECO:0007669"/>
    <property type="project" value="TreeGrafter"/>
</dbReference>
<dbReference type="InterPro" id="IPR015422">
    <property type="entry name" value="PyrdxlP-dep_Trfase_small"/>
</dbReference>
<dbReference type="InterPro" id="IPR049943">
    <property type="entry name" value="Ser_HO-MeTrfase-like"/>
</dbReference>
<protein>
    <submittedName>
        <fullName evidence="4">Serine hydroxymethyltransferase</fullName>
        <ecNumber evidence="4">2.1.2.1</ecNumber>
    </submittedName>
</protein>
<dbReference type="Gene3D" id="3.90.1150.10">
    <property type="entry name" value="Aspartate Aminotransferase, domain 1"/>
    <property type="match status" value="1"/>
</dbReference>
<dbReference type="InterPro" id="IPR015424">
    <property type="entry name" value="PyrdxlP-dep_Trfase"/>
</dbReference>
<dbReference type="GO" id="GO:0004372">
    <property type="term" value="F:glycine hydroxymethyltransferase activity"/>
    <property type="evidence" value="ECO:0007669"/>
    <property type="project" value="UniProtKB-EC"/>
</dbReference>
<keyword evidence="2" id="KW-0663">Pyridoxal phosphate</keyword>
<dbReference type="AlphaFoldDB" id="A0A645JKI3"/>
<dbReference type="GO" id="GO:0032259">
    <property type="term" value="P:methylation"/>
    <property type="evidence" value="ECO:0007669"/>
    <property type="project" value="UniProtKB-KW"/>
</dbReference>
<comment type="cofactor">
    <cofactor evidence="1">
        <name>pyridoxal 5'-phosphate</name>
        <dbReference type="ChEBI" id="CHEBI:597326"/>
    </cofactor>
</comment>
<keyword evidence="4" id="KW-0808">Transferase</keyword>
<evidence type="ECO:0000256" key="2">
    <source>
        <dbReference type="ARBA" id="ARBA00022898"/>
    </source>
</evidence>
<dbReference type="GO" id="GO:0008168">
    <property type="term" value="F:methyltransferase activity"/>
    <property type="evidence" value="ECO:0007669"/>
    <property type="project" value="UniProtKB-KW"/>
</dbReference>
<comment type="caution">
    <text evidence="4">The sequence shown here is derived from an EMBL/GenBank/DDBJ whole genome shotgun (WGS) entry which is preliminary data.</text>
</comment>
<proteinExistence type="predicted"/>
<dbReference type="Pfam" id="PF00464">
    <property type="entry name" value="SHMT"/>
    <property type="match status" value="1"/>
</dbReference>
<feature type="domain" description="Serine hydroxymethyltransferase-like" evidence="3">
    <location>
        <begin position="1"/>
        <end position="119"/>
    </location>
</feature>
<evidence type="ECO:0000259" key="3">
    <source>
        <dbReference type="Pfam" id="PF00464"/>
    </source>
</evidence>
<keyword evidence="4" id="KW-0489">Methyltransferase</keyword>
<evidence type="ECO:0000313" key="4">
    <source>
        <dbReference type="EMBL" id="MPN63620.1"/>
    </source>
</evidence>
<dbReference type="EMBL" id="VSSQ01143316">
    <property type="protein sequence ID" value="MPN63620.1"/>
    <property type="molecule type" value="Genomic_DNA"/>
</dbReference>
<dbReference type="GO" id="GO:0019264">
    <property type="term" value="P:glycine biosynthetic process from serine"/>
    <property type="evidence" value="ECO:0007669"/>
    <property type="project" value="TreeGrafter"/>
</dbReference>
<dbReference type="PANTHER" id="PTHR11680">
    <property type="entry name" value="SERINE HYDROXYMETHYLTRANSFERASE"/>
    <property type="match status" value="1"/>
</dbReference>
<accession>A0A645JKI3</accession>